<keyword evidence="8" id="KW-0378">Hydrolase</keyword>
<gene>
    <name evidence="8" type="primary">prtC_2</name>
    <name evidence="8" type="ORF">MAA8898_03141</name>
</gene>
<dbReference type="SUPFAM" id="SSF55486">
    <property type="entry name" value="Metalloproteases ('zincins'), catalytic domain"/>
    <property type="match status" value="1"/>
</dbReference>
<dbReference type="SMART" id="SM00235">
    <property type="entry name" value="ZnMc"/>
    <property type="match status" value="1"/>
</dbReference>
<comment type="similarity">
    <text evidence="3">Belongs to the peptidase M10B family.</text>
</comment>
<dbReference type="InterPro" id="IPR024079">
    <property type="entry name" value="MetalloPept_cat_dom_sf"/>
</dbReference>
<dbReference type="InterPro" id="IPR011049">
    <property type="entry name" value="Serralysin-like_metalloprot_C"/>
</dbReference>
<evidence type="ECO:0000256" key="1">
    <source>
        <dbReference type="ARBA" id="ARBA00001913"/>
    </source>
</evidence>
<reference evidence="8 9" key="1">
    <citation type="submission" date="2017-05" db="EMBL/GenBank/DDBJ databases">
        <authorList>
            <person name="Song R."/>
            <person name="Chenine A.L."/>
            <person name="Ruprecht R.M."/>
        </authorList>
    </citation>
    <scope>NUCLEOTIDE SEQUENCE [LARGE SCALE GENOMIC DNA]</scope>
    <source>
        <strain evidence="8 9">CECT 8898</strain>
    </source>
</reference>
<evidence type="ECO:0000256" key="2">
    <source>
        <dbReference type="ARBA" id="ARBA00004613"/>
    </source>
</evidence>
<evidence type="ECO:0000259" key="7">
    <source>
        <dbReference type="SMART" id="SM00235"/>
    </source>
</evidence>
<dbReference type="Pfam" id="PF00353">
    <property type="entry name" value="HemolysinCabind"/>
    <property type="match status" value="1"/>
</dbReference>
<dbReference type="GO" id="GO:0005615">
    <property type="term" value="C:extracellular space"/>
    <property type="evidence" value="ECO:0007669"/>
    <property type="project" value="InterPro"/>
</dbReference>
<proteinExistence type="inferred from homology"/>
<evidence type="ECO:0000313" key="8">
    <source>
        <dbReference type="EMBL" id="SMX45094.1"/>
    </source>
</evidence>
<dbReference type="EMBL" id="FXYF01000008">
    <property type="protein sequence ID" value="SMX45094.1"/>
    <property type="molecule type" value="Genomic_DNA"/>
</dbReference>
<dbReference type="GO" id="GO:0005509">
    <property type="term" value="F:calcium ion binding"/>
    <property type="evidence" value="ECO:0007669"/>
    <property type="project" value="InterPro"/>
</dbReference>
<dbReference type="GO" id="GO:0006508">
    <property type="term" value="P:proteolysis"/>
    <property type="evidence" value="ECO:0007669"/>
    <property type="project" value="InterPro"/>
</dbReference>
<dbReference type="EC" id="3.4.24.40" evidence="8"/>
<dbReference type="OrthoDB" id="733404at2"/>
<dbReference type="Pfam" id="PF08548">
    <property type="entry name" value="Peptidase_M10_C"/>
    <property type="match status" value="1"/>
</dbReference>
<dbReference type="SUPFAM" id="SSF51120">
    <property type="entry name" value="beta-Roll"/>
    <property type="match status" value="1"/>
</dbReference>
<dbReference type="InterPro" id="IPR006026">
    <property type="entry name" value="Peptidase_Metallo"/>
</dbReference>
<name>A0A238KQH3_9RHOB</name>
<keyword evidence="9" id="KW-1185">Reference proteome</keyword>
<feature type="domain" description="Peptidase metallopeptidase" evidence="7">
    <location>
        <begin position="57"/>
        <end position="207"/>
    </location>
</feature>
<feature type="region of interest" description="Disordered" evidence="6">
    <location>
        <begin position="315"/>
        <end position="342"/>
    </location>
</feature>
<protein>
    <submittedName>
        <fullName evidence="8">Serralysin C</fullName>
        <ecNumber evidence="8">3.4.24.40</ecNumber>
    </submittedName>
</protein>
<dbReference type="GO" id="GO:0008237">
    <property type="term" value="F:metallopeptidase activity"/>
    <property type="evidence" value="ECO:0007669"/>
    <property type="project" value="InterPro"/>
</dbReference>
<evidence type="ECO:0000256" key="4">
    <source>
        <dbReference type="ARBA" id="ARBA00022525"/>
    </source>
</evidence>
<comment type="cofactor">
    <cofactor evidence="1">
        <name>Ca(2+)</name>
        <dbReference type="ChEBI" id="CHEBI:29108"/>
    </cofactor>
</comment>
<feature type="compositionally biased region" description="Polar residues" evidence="6">
    <location>
        <begin position="315"/>
        <end position="335"/>
    </location>
</feature>
<dbReference type="Gene3D" id="2.150.10.10">
    <property type="entry name" value="Serralysin-like metalloprotease, C-terminal"/>
    <property type="match status" value="1"/>
</dbReference>
<dbReference type="Gene3D" id="3.40.390.10">
    <property type="entry name" value="Collagenase (Catalytic Domain)"/>
    <property type="match status" value="1"/>
</dbReference>
<sequence length="721" mass="77912">MCFLCQSLDPKIQIHDMHGLSGELAGTTGGGTSSTSLPTFTLDQVALQLTHGYWQSTSRDWRAFDVQAGGTLSVNLSGLDPTGQAAAMAALAAWTAVSGLVFQVTTGGADITFDDNESGAYSSSWVYSSWNMISSSTVNVHPSWQGYGDYYHQTYIHEIGHALGLGHGGNYNGGASFSSNAHYANDSWQTSIMSYFSQSENPYTNASYNYLATPMMADILAIQTLYGTPTNVNTGNTVYGDNTTLTRLGMDLSRAWAVTIFDSAGIDTIDLGSRSYNQRLSLMAESFSDINGEIGNFAIARGAVIENAVTGSGNDEVTGNSAANHIQTGEGSDTLSGGEGNDTLDAGGGEDLLVVAGAPTDYAYFFDSADSSVLITDINLTDGSDQGTDRLIGIETLHFVDGYYGEVETDGAIKTLRVHVAGQALTSYLIQMDVLNSYDWTTIERTFESGRWDTQTNVYDNGRILEIDFTAGVRTSATMTDGADIYAWEHYTDRYDMSGARLSNATTWDGGRTVETFYTDGLRSSTLVTDGGNVYAWHSIERVYDTSGVLTRQVNLYDTGTVQEIGYTNGQRSTMTMSDLGNTATWTSCTDSFDSTGARTGREMVYDDGREVQTTYSGGRMVTSILIDGADEFVWHATTRGWDSSGRLDYQTTSYDDGRLHEIDFVNGVRNSSVLTDTADAYLWQSTTETHNSAGTLVERVTVWDNGHETVATFAGDAPMM</sequence>
<organism evidence="8 9">
    <name type="scientific">Maliponia aquimaris</name>
    <dbReference type="NCBI Taxonomy" id="1673631"/>
    <lineage>
        <taxon>Bacteria</taxon>
        <taxon>Pseudomonadati</taxon>
        <taxon>Pseudomonadota</taxon>
        <taxon>Alphaproteobacteria</taxon>
        <taxon>Rhodobacterales</taxon>
        <taxon>Paracoccaceae</taxon>
        <taxon>Maliponia</taxon>
    </lineage>
</organism>
<evidence type="ECO:0000256" key="6">
    <source>
        <dbReference type="SAM" id="MobiDB-lite"/>
    </source>
</evidence>
<evidence type="ECO:0000313" key="9">
    <source>
        <dbReference type="Proteomes" id="UP000207598"/>
    </source>
</evidence>
<dbReference type="AlphaFoldDB" id="A0A238KQH3"/>
<accession>A0A238KQH3</accession>
<keyword evidence="5" id="KW-0677">Repeat</keyword>
<dbReference type="InterPro" id="IPR013858">
    <property type="entry name" value="Peptidase_M10B_C"/>
</dbReference>
<dbReference type="Proteomes" id="UP000207598">
    <property type="component" value="Unassembled WGS sequence"/>
</dbReference>
<dbReference type="InterPro" id="IPR001343">
    <property type="entry name" value="Hemolysn_Ca-bd"/>
</dbReference>
<dbReference type="RefSeq" id="WP_094021940.1">
    <property type="nucleotide sequence ID" value="NZ_FXYF01000008.1"/>
</dbReference>
<keyword evidence="4" id="KW-0964">Secreted</keyword>
<evidence type="ECO:0000256" key="3">
    <source>
        <dbReference type="ARBA" id="ARBA00009490"/>
    </source>
</evidence>
<evidence type="ECO:0000256" key="5">
    <source>
        <dbReference type="ARBA" id="ARBA00022737"/>
    </source>
</evidence>
<comment type="subcellular location">
    <subcellularLocation>
        <location evidence="2">Secreted</location>
    </subcellularLocation>
</comment>
<dbReference type="GO" id="GO:0008270">
    <property type="term" value="F:zinc ion binding"/>
    <property type="evidence" value="ECO:0007669"/>
    <property type="project" value="InterPro"/>
</dbReference>